<proteinExistence type="predicted"/>
<name>A0ABR3MYQ9_9TELE</name>
<organism evidence="1 2">
    <name type="scientific">Cirrhinus molitorella</name>
    <name type="common">mud carp</name>
    <dbReference type="NCBI Taxonomy" id="172907"/>
    <lineage>
        <taxon>Eukaryota</taxon>
        <taxon>Metazoa</taxon>
        <taxon>Chordata</taxon>
        <taxon>Craniata</taxon>
        <taxon>Vertebrata</taxon>
        <taxon>Euteleostomi</taxon>
        <taxon>Actinopterygii</taxon>
        <taxon>Neopterygii</taxon>
        <taxon>Teleostei</taxon>
        <taxon>Ostariophysi</taxon>
        <taxon>Cypriniformes</taxon>
        <taxon>Cyprinidae</taxon>
        <taxon>Labeoninae</taxon>
        <taxon>Labeonini</taxon>
        <taxon>Cirrhinus</taxon>
    </lineage>
</organism>
<comment type="caution">
    <text evidence="1">The sequence shown here is derived from an EMBL/GenBank/DDBJ whole genome shotgun (WGS) entry which is preliminary data.</text>
</comment>
<sequence length="78" mass="8719">MPRPIIWALDVSGSPSDGRGGRDVIKGAPTSFAKEKLVDPQWKRDTGSRTNAVCLERTLSWRFLPVTLSRGMHEEHDT</sequence>
<gene>
    <name evidence="1" type="ORF">QQF64_032054</name>
</gene>
<dbReference type="Proteomes" id="UP001558613">
    <property type="component" value="Unassembled WGS sequence"/>
</dbReference>
<reference evidence="1 2" key="1">
    <citation type="submission" date="2023-09" db="EMBL/GenBank/DDBJ databases">
        <authorList>
            <person name="Wang M."/>
        </authorList>
    </citation>
    <scope>NUCLEOTIDE SEQUENCE [LARGE SCALE GENOMIC DNA]</scope>
    <source>
        <strain evidence="1">GT-2023</strain>
        <tissue evidence="1">Liver</tissue>
    </source>
</reference>
<evidence type="ECO:0000313" key="2">
    <source>
        <dbReference type="Proteomes" id="UP001558613"/>
    </source>
</evidence>
<evidence type="ECO:0000313" key="1">
    <source>
        <dbReference type="EMBL" id="KAL1269765.1"/>
    </source>
</evidence>
<keyword evidence="2" id="KW-1185">Reference proteome</keyword>
<protein>
    <submittedName>
        <fullName evidence="1">Uncharacterized protein</fullName>
    </submittedName>
</protein>
<dbReference type="EMBL" id="JAYMGO010000008">
    <property type="protein sequence ID" value="KAL1269765.1"/>
    <property type="molecule type" value="Genomic_DNA"/>
</dbReference>
<accession>A0ABR3MYQ9</accession>